<evidence type="ECO:0000256" key="6">
    <source>
        <dbReference type="SAM" id="Phobius"/>
    </source>
</evidence>
<sequence>MLIIKNVIKRFFKERFFDQAAQTAYYLLLSIFPFFIFILSLLSLFPVNEKMLLTFIRPFAPVEAFMLIEENVRVITMKVQGNLLYASLGVAFWITSVAVQSLARSLDLANGNIRRYAFWKVLIKDLGVTLLFMLVIPLSLFLPLIEKVLYKVVTYYDTIEDWQGWFYLWPGVKWGLGTIFLLLFFLLFYKVVPIGRVRLKEALPGALFTAFGWQLFSLIFGNYVSNVDYTKIYGQLSGIILLVLWFYLTAVIILLSGLLNAEWRRYFARKRGIRT</sequence>
<keyword evidence="5 6" id="KW-0472">Membrane</keyword>
<name>A0A3P5WIA0_9BACL</name>
<dbReference type="PANTHER" id="PTHR30213">
    <property type="entry name" value="INNER MEMBRANE PROTEIN YHJD"/>
    <property type="match status" value="1"/>
</dbReference>
<feature type="transmembrane region" description="Helical" evidence="6">
    <location>
        <begin position="23"/>
        <end position="45"/>
    </location>
</feature>
<feature type="transmembrane region" description="Helical" evidence="6">
    <location>
        <begin position="201"/>
        <end position="224"/>
    </location>
</feature>
<dbReference type="RefSeq" id="WP_124069326.1">
    <property type="nucleotide sequence ID" value="NZ_CBCRXF010000028.1"/>
</dbReference>
<dbReference type="AlphaFoldDB" id="A0A3P5WIA0"/>
<proteinExistence type="predicted"/>
<protein>
    <submittedName>
        <fullName evidence="7">Uncharacterized protein</fullName>
    </submittedName>
</protein>
<evidence type="ECO:0000256" key="3">
    <source>
        <dbReference type="ARBA" id="ARBA00022692"/>
    </source>
</evidence>
<dbReference type="NCBIfam" id="TIGR00765">
    <property type="entry name" value="yihY_not_rbn"/>
    <property type="match status" value="1"/>
</dbReference>
<feature type="transmembrane region" description="Helical" evidence="6">
    <location>
        <begin position="126"/>
        <end position="145"/>
    </location>
</feature>
<dbReference type="OrthoDB" id="9775903at2"/>
<evidence type="ECO:0000256" key="5">
    <source>
        <dbReference type="ARBA" id="ARBA00023136"/>
    </source>
</evidence>
<organism evidence="7 8">
    <name type="scientific">Filibacter tadaridae</name>
    <dbReference type="NCBI Taxonomy" id="2483811"/>
    <lineage>
        <taxon>Bacteria</taxon>
        <taxon>Bacillati</taxon>
        <taxon>Bacillota</taxon>
        <taxon>Bacilli</taxon>
        <taxon>Bacillales</taxon>
        <taxon>Caryophanaceae</taxon>
        <taxon>Filibacter</taxon>
    </lineage>
</organism>
<keyword evidence="2" id="KW-1003">Cell membrane</keyword>
<evidence type="ECO:0000313" key="8">
    <source>
        <dbReference type="Proteomes" id="UP000270468"/>
    </source>
</evidence>
<dbReference type="GO" id="GO:0005886">
    <property type="term" value="C:plasma membrane"/>
    <property type="evidence" value="ECO:0007669"/>
    <property type="project" value="UniProtKB-SubCell"/>
</dbReference>
<keyword evidence="3 6" id="KW-0812">Transmembrane</keyword>
<dbReference type="PANTHER" id="PTHR30213:SF0">
    <property type="entry name" value="UPF0761 MEMBRANE PROTEIN YIHY"/>
    <property type="match status" value="1"/>
</dbReference>
<dbReference type="PIRSF" id="PIRSF035875">
    <property type="entry name" value="RNase_BN"/>
    <property type="match status" value="1"/>
</dbReference>
<feature type="transmembrane region" description="Helical" evidence="6">
    <location>
        <begin position="165"/>
        <end position="189"/>
    </location>
</feature>
<comment type="subcellular location">
    <subcellularLocation>
        <location evidence="1">Cell membrane</location>
        <topology evidence="1">Multi-pass membrane protein</topology>
    </subcellularLocation>
</comment>
<evidence type="ECO:0000256" key="2">
    <source>
        <dbReference type="ARBA" id="ARBA00022475"/>
    </source>
</evidence>
<keyword evidence="8" id="KW-1185">Reference proteome</keyword>
<feature type="transmembrane region" description="Helical" evidence="6">
    <location>
        <begin position="83"/>
        <end position="106"/>
    </location>
</feature>
<feature type="transmembrane region" description="Helical" evidence="6">
    <location>
        <begin position="236"/>
        <end position="261"/>
    </location>
</feature>
<dbReference type="Proteomes" id="UP000270468">
    <property type="component" value="Unassembled WGS sequence"/>
</dbReference>
<evidence type="ECO:0000256" key="4">
    <source>
        <dbReference type="ARBA" id="ARBA00022989"/>
    </source>
</evidence>
<evidence type="ECO:0000256" key="1">
    <source>
        <dbReference type="ARBA" id="ARBA00004651"/>
    </source>
</evidence>
<evidence type="ECO:0000313" key="7">
    <source>
        <dbReference type="EMBL" id="VDC23403.1"/>
    </source>
</evidence>
<keyword evidence="4 6" id="KW-1133">Transmembrane helix</keyword>
<accession>A0A3P5WIA0</accession>
<gene>
    <name evidence="7" type="ORF">FILTAD_00890</name>
</gene>
<reference evidence="7 8" key="1">
    <citation type="submission" date="2018-11" db="EMBL/GenBank/DDBJ databases">
        <authorList>
            <person name="Criscuolo A."/>
        </authorList>
    </citation>
    <scope>NUCLEOTIDE SEQUENCE [LARGE SCALE GENOMIC DNA]</scope>
    <source>
        <strain evidence="7">ATB-66</strain>
    </source>
</reference>
<dbReference type="InterPro" id="IPR017039">
    <property type="entry name" value="Virul_fac_BrkB"/>
</dbReference>
<dbReference type="Pfam" id="PF03631">
    <property type="entry name" value="Virul_fac_BrkB"/>
    <property type="match status" value="1"/>
</dbReference>
<dbReference type="EMBL" id="UXAV01000025">
    <property type="protein sequence ID" value="VDC23403.1"/>
    <property type="molecule type" value="Genomic_DNA"/>
</dbReference>